<gene>
    <name evidence="1" type="ORF">B0H94_102110</name>
</gene>
<keyword evidence="2" id="KW-1185">Reference proteome</keyword>
<dbReference type="Proteomes" id="UP000242310">
    <property type="component" value="Unassembled WGS sequence"/>
</dbReference>
<evidence type="ECO:0000313" key="2">
    <source>
        <dbReference type="Proteomes" id="UP000242310"/>
    </source>
</evidence>
<dbReference type="OrthoDB" id="2404998at2"/>
<proteinExistence type="predicted"/>
<reference evidence="1 2" key="1">
    <citation type="submission" date="2018-03" db="EMBL/GenBank/DDBJ databases">
        <title>Genomic Encyclopedia of Type Strains, Phase III (KMG-III): the genomes of soil and plant-associated and newly described type strains.</title>
        <authorList>
            <person name="Whitman W."/>
        </authorList>
    </citation>
    <scope>NUCLEOTIDE SEQUENCE [LARGE SCALE GENOMIC DNA]</scope>
    <source>
        <strain evidence="1 2">CGMCC 1.07653</strain>
    </source>
</reference>
<name>A0A2P8HXC1_9BACI</name>
<accession>A0A2P8HXC1</accession>
<dbReference type="RefSeq" id="WP_106587555.1">
    <property type="nucleotide sequence ID" value="NZ_PYAV01000002.1"/>
</dbReference>
<dbReference type="AlphaFoldDB" id="A0A2P8HXC1"/>
<evidence type="ECO:0000313" key="1">
    <source>
        <dbReference type="EMBL" id="PSL50834.1"/>
    </source>
</evidence>
<dbReference type="EMBL" id="PYAV01000002">
    <property type="protein sequence ID" value="PSL50834.1"/>
    <property type="molecule type" value="Genomic_DNA"/>
</dbReference>
<sequence>MDFILRIQGNVNYPITIDPTVWIFDDRKVDLTTFFDEANELSADKREEKAFLEEWERARNEGARVPERTQTNEVRTKKEALLQGTFGMALKPFLENAEPTVESGSFIIETLDGEITVPLPEAYELILGFSQDGKPLRDSGPVHVYYRDGSNRHEPITHVQGFRIE</sequence>
<comment type="caution">
    <text evidence="1">The sequence shown here is derived from an EMBL/GenBank/DDBJ whole genome shotgun (WGS) entry which is preliminary data.</text>
</comment>
<protein>
    <recommendedName>
        <fullName evidence="3">Peptidyl-prolyl cis-trans isomerase</fullName>
    </recommendedName>
</protein>
<evidence type="ECO:0008006" key="3">
    <source>
        <dbReference type="Google" id="ProtNLM"/>
    </source>
</evidence>
<organism evidence="1 2">
    <name type="scientific">Salsuginibacillus halophilus</name>
    <dbReference type="NCBI Taxonomy" id="517424"/>
    <lineage>
        <taxon>Bacteria</taxon>
        <taxon>Bacillati</taxon>
        <taxon>Bacillota</taxon>
        <taxon>Bacilli</taxon>
        <taxon>Bacillales</taxon>
        <taxon>Bacillaceae</taxon>
        <taxon>Salsuginibacillus</taxon>
    </lineage>
</organism>